<evidence type="ECO:0000256" key="4">
    <source>
        <dbReference type="SAM" id="MobiDB-lite"/>
    </source>
</evidence>
<dbReference type="PANTHER" id="PTHR46847">
    <property type="entry name" value="D-ALLOSE-BINDING PERIPLASMIC PROTEIN-RELATED"/>
    <property type="match status" value="1"/>
</dbReference>
<dbReference type="AlphaFoldDB" id="A0A923RLL3"/>
<organism evidence="7 8">
    <name type="scientific">Anaerosacchariphilus hominis</name>
    <dbReference type="NCBI Taxonomy" id="2763017"/>
    <lineage>
        <taxon>Bacteria</taxon>
        <taxon>Bacillati</taxon>
        <taxon>Bacillota</taxon>
        <taxon>Clostridia</taxon>
        <taxon>Lachnospirales</taxon>
        <taxon>Lachnospiraceae</taxon>
        <taxon>Anaerosacchariphilus</taxon>
    </lineage>
</organism>
<sequence>MKKRTLNKLMALGLAASMVLGMAACGSSGDTKEEGQGTAESTTASADDTATADADSGDKIVVGVDLYYRRDEYYVDLETTFRAYGEEKGYEMVISDADGDVTTQISQIEDFITQGVDVILLAAADPTALIPACQDAIDAGIPVICYDGGIDSDIPATKVIFDYYEDGAMVAEWAKQYITDNLGGKAKVAILDFPASPIVCGLRAQGFAETISQLDGVEIVAQQDGKASRTDAMAVMENILTANPDVDLVYGINYDTGAGAASAIEAAGSKAVVCCNAWGQEGFEKLENNDPYIKCMAASSPVTQAHDAIDAIASALAGEELPKETLSHSTLLTAETIKDFDWKSIVAARK</sequence>
<feature type="region of interest" description="Disordered" evidence="4">
    <location>
        <begin position="27"/>
        <end position="52"/>
    </location>
</feature>
<dbReference type="Gene3D" id="3.40.50.2300">
    <property type="match status" value="2"/>
</dbReference>
<evidence type="ECO:0000313" key="8">
    <source>
        <dbReference type="Proteomes" id="UP000649345"/>
    </source>
</evidence>
<evidence type="ECO:0000259" key="6">
    <source>
        <dbReference type="Pfam" id="PF13407"/>
    </source>
</evidence>
<evidence type="ECO:0000313" key="7">
    <source>
        <dbReference type="EMBL" id="MBC5659348.1"/>
    </source>
</evidence>
<proteinExistence type="inferred from homology"/>
<comment type="similarity">
    <text evidence="2">Belongs to the bacterial solute-binding protein 2 family.</text>
</comment>
<name>A0A923RLL3_9FIRM</name>
<evidence type="ECO:0000256" key="5">
    <source>
        <dbReference type="SAM" id="SignalP"/>
    </source>
</evidence>
<dbReference type="SUPFAM" id="SSF53822">
    <property type="entry name" value="Periplasmic binding protein-like I"/>
    <property type="match status" value="1"/>
</dbReference>
<dbReference type="GO" id="GO:0030246">
    <property type="term" value="F:carbohydrate binding"/>
    <property type="evidence" value="ECO:0007669"/>
    <property type="project" value="UniProtKB-ARBA"/>
</dbReference>
<accession>A0A923RLL3</accession>
<dbReference type="Pfam" id="PF13407">
    <property type="entry name" value="Peripla_BP_4"/>
    <property type="match status" value="1"/>
</dbReference>
<reference evidence="7" key="1">
    <citation type="submission" date="2020-08" db="EMBL/GenBank/DDBJ databases">
        <title>Genome public.</title>
        <authorList>
            <person name="Liu C."/>
            <person name="Sun Q."/>
        </authorList>
    </citation>
    <scope>NUCLEOTIDE SEQUENCE</scope>
    <source>
        <strain evidence="7">NSJ-68</strain>
    </source>
</reference>
<dbReference type="InterPro" id="IPR025997">
    <property type="entry name" value="SBP_2_dom"/>
</dbReference>
<keyword evidence="3 5" id="KW-0732">Signal</keyword>
<dbReference type="PROSITE" id="PS51257">
    <property type="entry name" value="PROKAR_LIPOPROTEIN"/>
    <property type="match status" value="1"/>
</dbReference>
<protein>
    <submittedName>
        <fullName evidence="7">Substrate-binding domain-containing protein</fullName>
    </submittedName>
</protein>
<feature type="chain" id="PRO_5039040984" evidence="5">
    <location>
        <begin position="24"/>
        <end position="350"/>
    </location>
</feature>
<keyword evidence="8" id="KW-1185">Reference proteome</keyword>
<gene>
    <name evidence="7" type="ORF">H8S44_06150</name>
</gene>
<evidence type="ECO:0000256" key="2">
    <source>
        <dbReference type="ARBA" id="ARBA00007639"/>
    </source>
</evidence>
<feature type="signal peptide" evidence="5">
    <location>
        <begin position="1"/>
        <end position="23"/>
    </location>
</feature>
<dbReference type="InterPro" id="IPR028082">
    <property type="entry name" value="Peripla_BP_I"/>
</dbReference>
<dbReference type="PANTHER" id="PTHR46847:SF1">
    <property type="entry name" value="D-ALLOSE-BINDING PERIPLASMIC PROTEIN-RELATED"/>
    <property type="match status" value="1"/>
</dbReference>
<dbReference type="RefSeq" id="WP_186871712.1">
    <property type="nucleotide sequence ID" value="NZ_JACOOR010000003.1"/>
</dbReference>
<dbReference type="GO" id="GO:0030313">
    <property type="term" value="C:cell envelope"/>
    <property type="evidence" value="ECO:0007669"/>
    <property type="project" value="UniProtKB-SubCell"/>
</dbReference>
<evidence type="ECO:0000256" key="1">
    <source>
        <dbReference type="ARBA" id="ARBA00004196"/>
    </source>
</evidence>
<dbReference type="EMBL" id="JACOOR010000003">
    <property type="protein sequence ID" value="MBC5659348.1"/>
    <property type="molecule type" value="Genomic_DNA"/>
</dbReference>
<feature type="compositionally biased region" description="Low complexity" evidence="4">
    <location>
        <begin position="38"/>
        <end position="52"/>
    </location>
</feature>
<comment type="subcellular location">
    <subcellularLocation>
        <location evidence="1">Cell envelope</location>
    </subcellularLocation>
</comment>
<feature type="domain" description="Periplasmic binding protein" evidence="6">
    <location>
        <begin position="63"/>
        <end position="320"/>
    </location>
</feature>
<comment type="caution">
    <text evidence="7">The sequence shown here is derived from an EMBL/GenBank/DDBJ whole genome shotgun (WGS) entry which is preliminary data.</text>
</comment>
<dbReference type="Proteomes" id="UP000649345">
    <property type="component" value="Unassembled WGS sequence"/>
</dbReference>
<evidence type="ECO:0000256" key="3">
    <source>
        <dbReference type="ARBA" id="ARBA00022729"/>
    </source>
</evidence>